<dbReference type="InterPro" id="IPR013785">
    <property type="entry name" value="Aldolase_TIM"/>
</dbReference>
<name>A0A3N3ZSB3_9MICC</name>
<dbReference type="CDD" id="cd02930">
    <property type="entry name" value="DCR_FMN"/>
    <property type="match status" value="1"/>
</dbReference>
<evidence type="ECO:0000256" key="4">
    <source>
        <dbReference type="ARBA" id="ARBA00022630"/>
    </source>
</evidence>
<evidence type="ECO:0000256" key="2">
    <source>
        <dbReference type="ARBA" id="ARBA00001966"/>
    </source>
</evidence>
<comment type="similarity">
    <text evidence="3">In the N-terminal section; belongs to the NADH:flavin oxidoreductase/NADH oxidase family.</text>
</comment>
<feature type="domain" description="NADH:flavin oxidoreductase/NADH oxidase N-terminal" evidence="10">
    <location>
        <begin position="7"/>
        <end position="332"/>
    </location>
</feature>
<dbReference type="PANTHER" id="PTHR42917">
    <property type="entry name" value="2,4-DIENOYL-COA REDUCTASE"/>
    <property type="match status" value="1"/>
</dbReference>
<keyword evidence="9" id="KW-0411">Iron-sulfur</keyword>
<organism evidence="12 13">
    <name type="scientific">Kocuria soli</name>
    <dbReference type="NCBI Taxonomy" id="2485125"/>
    <lineage>
        <taxon>Bacteria</taxon>
        <taxon>Bacillati</taxon>
        <taxon>Actinomycetota</taxon>
        <taxon>Actinomycetes</taxon>
        <taxon>Micrococcales</taxon>
        <taxon>Micrococcaceae</taxon>
        <taxon>Kocuria</taxon>
    </lineage>
</organism>
<dbReference type="Pfam" id="PF00724">
    <property type="entry name" value="Oxidored_FMN"/>
    <property type="match status" value="1"/>
</dbReference>
<evidence type="ECO:0000256" key="9">
    <source>
        <dbReference type="ARBA" id="ARBA00023014"/>
    </source>
</evidence>
<dbReference type="SUPFAM" id="SSF51395">
    <property type="entry name" value="FMN-linked oxidoreductases"/>
    <property type="match status" value="1"/>
</dbReference>
<sequence>MTTYTHLFRPITLGSVTLPNRVIMGSMHTGMEDDPAQFPELAAYFAERVRGGAVLMVTGGFSPDEAGVLYPGGGRITTTAEAAEHHVITSAVHQAGGKILLQLLHAGRYAAHEGAVAPSSSQAPINRYHAAEMTPGQIDRTVRDFGRAAELAHQAGYDGVEIMGSEGYLLNQFLAERTNHRVDEWGGDPERRRRFPVAVAEAVKTAVPAEFLVMYRISLQDLVEGGQSWPDVVALARDLERAGVDVFNTGIGWHEARVPTIVTSVPRAAFAQVTGELKAAVSVPVVASNRINIPETAEEILAAGQADLISMARPFLADPEWVDKAGSGRADQINTCIACNQACLDHTFAHKRATCLVNPRAGNETSLILSPTRRVKHIAVIGAGPAGLSCAVSLARRGHRVDLFEAQDHLGGQFALAQRIPGKEEFSETIRYFTRQLELTGVSVHLSTTVDANSLAEQDFDEVVLATGVAPRVPAIDGLDHSSVMTYPELLSGRRVAGQSVAVIGAGGIGVDVSEFLTHPESPSLDLAAWRAEWGVAGSDTPGGLGPASPAPSPREVVLVQRRATPIGKDLGLTSGWVHRASLKHKGVRMIPAATYERIDDDGLHLTVPVDPKDADAGRAEITLPVDTVVVCAGQVSRNDLAAPLRERGLAVHVIGGADVAAELDAKRAIGQGTRLAAEL</sequence>
<dbReference type="InterPro" id="IPR036188">
    <property type="entry name" value="FAD/NAD-bd_sf"/>
</dbReference>
<dbReference type="Proteomes" id="UP000270616">
    <property type="component" value="Unassembled WGS sequence"/>
</dbReference>
<evidence type="ECO:0000256" key="1">
    <source>
        <dbReference type="ARBA" id="ARBA00001917"/>
    </source>
</evidence>
<comment type="caution">
    <text evidence="12">The sequence shown here is derived from an EMBL/GenBank/DDBJ whole genome shotgun (WGS) entry which is preliminary data.</text>
</comment>
<gene>
    <name evidence="12" type="ORF">EDL96_03600</name>
</gene>
<dbReference type="EMBL" id="RKMF01000003">
    <property type="protein sequence ID" value="ROZ64347.1"/>
    <property type="molecule type" value="Genomic_DNA"/>
</dbReference>
<keyword evidence="8" id="KW-0408">Iron</keyword>
<proteinExistence type="inferred from homology"/>
<comment type="cofactor">
    <cofactor evidence="2">
        <name>[4Fe-4S] cluster</name>
        <dbReference type="ChEBI" id="CHEBI:49883"/>
    </cofactor>
</comment>
<dbReference type="SUPFAM" id="SSF51971">
    <property type="entry name" value="Nucleotide-binding domain"/>
    <property type="match status" value="1"/>
</dbReference>
<dbReference type="GO" id="GO:0046872">
    <property type="term" value="F:metal ion binding"/>
    <property type="evidence" value="ECO:0007669"/>
    <property type="project" value="UniProtKB-KW"/>
</dbReference>
<evidence type="ECO:0000259" key="10">
    <source>
        <dbReference type="Pfam" id="PF00724"/>
    </source>
</evidence>
<evidence type="ECO:0000256" key="3">
    <source>
        <dbReference type="ARBA" id="ARBA00011048"/>
    </source>
</evidence>
<dbReference type="PRINTS" id="PR00368">
    <property type="entry name" value="FADPNR"/>
</dbReference>
<dbReference type="PRINTS" id="PR00469">
    <property type="entry name" value="PNDRDTASEII"/>
</dbReference>
<dbReference type="GO" id="GO:0010181">
    <property type="term" value="F:FMN binding"/>
    <property type="evidence" value="ECO:0007669"/>
    <property type="project" value="InterPro"/>
</dbReference>
<dbReference type="Pfam" id="PF07992">
    <property type="entry name" value="Pyr_redox_2"/>
    <property type="match status" value="1"/>
</dbReference>
<feature type="domain" description="FAD/NAD(P)-binding" evidence="11">
    <location>
        <begin position="377"/>
        <end position="660"/>
    </location>
</feature>
<dbReference type="OrthoDB" id="3169239at2"/>
<evidence type="ECO:0000256" key="6">
    <source>
        <dbReference type="ARBA" id="ARBA00022723"/>
    </source>
</evidence>
<keyword evidence="4" id="KW-0285">Flavoprotein</keyword>
<evidence type="ECO:0000259" key="11">
    <source>
        <dbReference type="Pfam" id="PF07992"/>
    </source>
</evidence>
<dbReference type="PANTHER" id="PTHR42917:SF2">
    <property type="entry name" value="2,4-DIENOYL-COA REDUCTASE [(2E)-ENOYL-COA-PRODUCING]"/>
    <property type="match status" value="1"/>
</dbReference>
<dbReference type="Gene3D" id="3.20.20.70">
    <property type="entry name" value="Aldolase class I"/>
    <property type="match status" value="1"/>
</dbReference>
<keyword evidence="5" id="KW-0288">FMN</keyword>
<evidence type="ECO:0000313" key="13">
    <source>
        <dbReference type="Proteomes" id="UP000270616"/>
    </source>
</evidence>
<keyword evidence="13" id="KW-1185">Reference proteome</keyword>
<reference evidence="12 13" key="1">
    <citation type="submission" date="2018-10" db="EMBL/GenBank/DDBJ databases">
        <title>Kocuria sp. M5W7-7, whole genome shotgun sequence.</title>
        <authorList>
            <person name="Tuo L."/>
        </authorList>
    </citation>
    <scope>NUCLEOTIDE SEQUENCE [LARGE SCALE GENOMIC DNA]</scope>
    <source>
        <strain evidence="12 13">M5W7-7</strain>
    </source>
</reference>
<evidence type="ECO:0000256" key="5">
    <source>
        <dbReference type="ARBA" id="ARBA00022643"/>
    </source>
</evidence>
<dbReference type="Gene3D" id="3.50.50.60">
    <property type="entry name" value="FAD/NAD(P)-binding domain"/>
    <property type="match status" value="1"/>
</dbReference>
<dbReference type="GO" id="GO:0016491">
    <property type="term" value="F:oxidoreductase activity"/>
    <property type="evidence" value="ECO:0007669"/>
    <property type="project" value="UniProtKB-KW"/>
</dbReference>
<dbReference type="InterPro" id="IPR051793">
    <property type="entry name" value="NADH:flavin_oxidoreductase"/>
</dbReference>
<dbReference type="RefSeq" id="WP_123824448.1">
    <property type="nucleotide sequence ID" value="NZ_RKMF01000003.1"/>
</dbReference>
<keyword evidence="6" id="KW-0479">Metal-binding</keyword>
<keyword evidence="7" id="KW-0560">Oxidoreductase</keyword>
<dbReference type="GO" id="GO:0051536">
    <property type="term" value="F:iron-sulfur cluster binding"/>
    <property type="evidence" value="ECO:0007669"/>
    <property type="project" value="UniProtKB-KW"/>
</dbReference>
<evidence type="ECO:0000256" key="8">
    <source>
        <dbReference type="ARBA" id="ARBA00023004"/>
    </source>
</evidence>
<accession>A0A3N3ZSB3</accession>
<dbReference type="InterPro" id="IPR023753">
    <property type="entry name" value="FAD/NAD-binding_dom"/>
</dbReference>
<evidence type="ECO:0000313" key="12">
    <source>
        <dbReference type="EMBL" id="ROZ64347.1"/>
    </source>
</evidence>
<evidence type="ECO:0000256" key="7">
    <source>
        <dbReference type="ARBA" id="ARBA00023002"/>
    </source>
</evidence>
<dbReference type="Gene3D" id="3.40.50.720">
    <property type="entry name" value="NAD(P)-binding Rossmann-like Domain"/>
    <property type="match status" value="1"/>
</dbReference>
<comment type="cofactor">
    <cofactor evidence="1">
        <name>FMN</name>
        <dbReference type="ChEBI" id="CHEBI:58210"/>
    </cofactor>
</comment>
<dbReference type="InterPro" id="IPR001155">
    <property type="entry name" value="OxRdtase_FMN_N"/>
</dbReference>
<dbReference type="SUPFAM" id="SSF51905">
    <property type="entry name" value="FAD/NAD(P)-binding domain"/>
    <property type="match status" value="1"/>
</dbReference>
<dbReference type="AlphaFoldDB" id="A0A3N3ZSB3"/>
<protein>
    <submittedName>
        <fullName evidence="12">NADPH-dependent 2,4-dienoyl-CoA reductase</fullName>
    </submittedName>
</protein>